<proteinExistence type="predicted"/>
<dbReference type="Proteomes" id="UP000053797">
    <property type="component" value="Unassembled WGS sequence"/>
</dbReference>
<evidence type="ECO:0000256" key="1">
    <source>
        <dbReference type="PROSITE-ProRule" id="PRU00182"/>
    </source>
</evidence>
<reference evidence="4 7" key="3">
    <citation type="submission" date="2023-12" db="EMBL/GenBank/DDBJ databases">
        <authorList>
            <person name="Easwaran N."/>
            <person name="Lazarus H.P.S."/>
        </authorList>
    </citation>
    <scope>NUCLEOTIDE SEQUENCE [LARGE SCALE GENOMIC DNA]</scope>
    <source>
        <strain evidence="4 7">VIT-2023</strain>
    </source>
</reference>
<evidence type="ECO:0000313" key="5">
    <source>
        <dbReference type="Proteomes" id="UP000053797"/>
    </source>
</evidence>
<evidence type="ECO:0000313" key="3">
    <source>
        <dbReference type="EMBL" id="KTR26783.1"/>
    </source>
</evidence>
<dbReference type="InterPro" id="IPR036986">
    <property type="entry name" value="S4_RNA-bd_sf"/>
</dbReference>
<keyword evidence="1" id="KW-0694">RNA-binding</keyword>
<accession>A0A0V8GDC9</accession>
<dbReference type="EMBL" id="LNQL01000004">
    <property type="protein sequence ID" value="KSU48259.1"/>
    <property type="molecule type" value="Genomic_DNA"/>
</dbReference>
<dbReference type="Proteomes" id="UP001387110">
    <property type="component" value="Unassembled WGS sequence"/>
</dbReference>
<sequence>MQEIRITTEYVTLGQFLKLSDIISSGGQAKPFLAEVPILVNGEVDQRRGRKLRDGDIIDVEDYGQFIIKNEGN</sequence>
<dbReference type="InterPro" id="IPR014330">
    <property type="entry name" value="RNA-bd_S4-rel_YaaA"/>
</dbReference>
<comment type="caution">
    <text evidence="2">The sequence shown here is derived from an EMBL/GenBank/DDBJ whole genome shotgun (WGS) entry which is preliminary data.</text>
</comment>
<dbReference type="NCBIfam" id="TIGR02988">
    <property type="entry name" value="YaaA_near_RecF"/>
    <property type="match status" value="1"/>
</dbReference>
<reference evidence="2 5" key="1">
    <citation type="journal article" date="2015" name="Int. J. Syst. Evol. Microbiol.">
        <title>Exiguobacterium enclense sp. nov., isolated from sediment.</title>
        <authorList>
            <person name="Dastager S.G."/>
            <person name="Mawlankar R."/>
            <person name="Sonalkar V.V."/>
            <person name="Thorat M.N."/>
            <person name="Mual P."/>
            <person name="Verma A."/>
            <person name="Krishnamurthi S."/>
            <person name="Tang S.K."/>
            <person name="Li W.J."/>
        </authorList>
    </citation>
    <scope>NUCLEOTIDE SEQUENCE [LARGE SCALE GENOMIC DNA]</scope>
    <source>
        <strain evidence="2 5">NIO-1109</strain>
    </source>
</reference>
<dbReference type="AlphaFoldDB" id="A0A0V8GDC9"/>
<dbReference type="GO" id="GO:0003723">
    <property type="term" value="F:RNA binding"/>
    <property type="evidence" value="ECO:0007669"/>
    <property type="project" value="UniProtKB-KW"/>
</dbReference>
<protein>
    <submittedName>
        <fullName evidence="4">S4 domain-containing protein YaaA</fullName>
    </submittedName>
</protein>
<gene>
    <name evidence="4" type="primary">yaaA</name>
    <name evidence="2" type="ORF">AS033_11580</name>
    <name evidence="3" type="ORF">RSA11_09405</name>
    <name evidence="4" type="ORF">SZL87_13845</name>
</gene>
<dbReference type="RefSeq" id="WP_023469865.1">
    <property type="nucleotide sequence ID" value="NZ_FMYN01000004.1"/>
</dbReference>
<evidence type="ECO:0000313" key="6">
    <source>
        <dbReference type="Proteomes" id="UP000072605"/>
    </source>
</evidence>
<dbReference type="SUPFAM" id="SSF55174">
    <property type="entry name" value="Alpha-L RNA-binding motif"/>
    <property type="match status" value="1"/>
</dbReference>
<dbReference type="Proteomes" id="UP000072605">
    <property type="component" value="Unassembled WGS sequence"/>
</dbReference>
<dbReference type="PROSITE" id="PS50889">
    <property type="entry name" value="S4"/>
    <property type="match status" value="1"/>
</dbReference>
<organism evidence="2 5">
    <name type="scientific">Exiguobacterium indicum</name>
    <dbReference type="NCBI Taxonomy" id="296995"/>
    <lineage>
        <taxon>Bacteria</taxon>
        <taxon>Bacillati</taxon>
        <taxon>Bacillota</taxon>
        <taxon>Bacilli</taxon>
        <taxon>Bacillales</taxon>
        <taxon>Bacillales Family XII. Incertae Sedis</taxon>
        <taxon>Exiguobacterium</taxon>
    </lineage>
</organism>
<dbReference type="OrthoDB" id="9811532at2"/>
<dbReference type="Pfam" id="PF13275">
    <property type="entry name" value="S4_2"/>
    <property type="match status" value="1"/>
</dbReference>
<dbReference type="EMBL" id="JBAWKY010000004">
    <property type="protein sequence ID" value="MEI4463505.1"/>
    <property type="molecule type" value="Genomic_DNA"/>
</dbReference>
<keyword evidence="7" id="KW-1185">Reference proteome</keyword>
<reference evidence="3 6" key="2">
    <citation type="journal article" date="2016" name="Front. Microbiol.">
        <title>Genomic Resource of Rice Seed Associated Bacteria.</title>
        <authorList>
            <person name="Midha S."/>
            <person name="Bansal K."/>
            <person name="Sharma S."/>
            <person name="Kumar N."/>
            <person name="Patil P.P."/>
            <person name="Chaudhry V."/>
            <person name="Patil P.B."/>
        </authorList>
    </citation>
    <scope>NUCLEOTIDE SEQUENCE [LARGE SCALE GENOMIC DNA]</scope>
    <source>
        <strain evidence="3 6">RSA11</strain>
    </source>
</reference>
<evidence type="ECO:0000313" key="4">
    <source>
        <dbReference type="EMBL" id="MEI4463505.1"/>
    </source>
</evidence>
<name>A0A0V8GDC9_9BACL</name>
<evidence type="ECO:0000313" key="2">
    <source>
        <dbReference type="EMBL" id="KSU48259.1"/>
    </source>
</evidence>
<dbReference type="Gene3D" id="3.10.290.10">
    <property type="entry name" value="RNA-binding S4 domain"/>
    <property type="match status" value="1"/>
</dbReference>
<dbReference type="EMBL" id="LDQV01000021">
    <property type="protein sequence ID" value="KTR26783.1"/>
    <property type="molecule type" value="Genomic_DNA"/>
</dbReference>
<dbReference type="GeneID" id="90839017"/>
<evidence type="ECO:0000313" key="7">
    <source>
        <dbReference type="Proteomes" id="UP001387110"/>
    </source>
</evidence>